<keyword evidence="5" id="KW-0503">Monooxygenase</keyword>
<gene>
    <name evidence="7" type="ORF">GGD46_004854</name>
</gene>
<evidence type="ECO:0000256" key="1">
    <source>
        <dbReference type="ARBA" id="ARBA00001974"/>
    </source>
</evidence>
<dbReference type="Pfam" id="PF01494">
    <property type="entry name" value="FAD_binding_3"/>
    <property type="match status" value="1"/>
</dbReference>
<protein>
    <submittedName>
        <fullName evidence="7">Salicylate hydroxylase</fullName>
        <ecNumber evidence="7">1.14.13.1</ecNumber>
    </submittedName>
</protein>
<evidence type="ECO:0000313" key="8">
    <source>
        <dbReference type="Proteomes" id="UP000565576"/>
    </source>
</evidence>
<evidence type="ECO:0000313" key="7">
    <source>
        <dbReference type="EMBL" id="MBB6487551.1"/>
    </source>
</evidence>
<dbReference type="AlphaFoldDB" id="A0A7X0MEJ8"/>
<dbReference type="GO" id="GO:0071949">
    <property type="term" value="F:FAD binding"/>
    <property type="evidence" value="ECO:0007669"/>
    <property type="project" value="InterPro"/>
</dbReference>
<dbReference type="Proteomes" id="UP000565576">
    <property type="component" value="Unassembled WGS sequence"/>
</dbReference>
<evidence type="ECO:0000259" key="6">
    <source>
        <dbReference type="Pfam" id="PF01494"/>
    </source>
</evidence>
<dbReference type="EC" id="1.14.13.1" evidence="7"/>
<dbReference type="RefSeq" id="WP_184708543.1">
    <property type="nucleotide sequence ID" value="NZ_JACHBG010000014.1"/>
</dbReference>
<comment type="cofactor">
    <cofactor evidence="1">
        <name>FAD</name>
        <dbReference type="ChEBI" id="CHEBI:57692"/>
    </cofactor>
</comment>
<keyword evidence="4 7" id="KW-0560">Oxidoreductase</keyword>
<dbReference type="EMBL" id="JACHBG010000014">
    <property type="protein sequence ID" value="MBB6487551.1"/>
    <property type="molecule type" value="Genomic_DNA"/>
</dbReference>
<dbReference type="InterPro" id="IPR036188">
    <property type="entry name" value="FAD/NAD-bd_sf"/>
</dbReference>
<dbReference type="GO" id="GO:0018658">
    <property type="term" value="F:salicylate 1-monooxygenase activity"/>
    <property type="evidence" value="ECO:0007669"/>
    <property type="project" value="UniProtKB-EC"/>
</dbReference>
<dbReference type="Gene3D" id="3.50.50.60">
    <property type="entry name" value="FAD/NAD(P)-binding domain"/>
    <property type="match status" value="1"/>
</dbReference>
<dbReference type="InterPro" id="IPR050493">
    <property type="entry name" value="FAD-dep_Monooxygenase_BioMet"/>
</dbReference>
<reference evidence="7 8" key="1">
    <citation type="submission" date="2020-08" db="EMBL/GenBank/DDBJ databases">
        <title>Genomic Encyclopedia of Type Strains, Phase IV (KMG-V): Genome sequencing to study the core and pangenomes of soil and plant-associated prokaryotes.</title>
        <authorList>
            <person name="Whitman W."/>
        </authorList>
    </citation>
    <scope>NUCLEOTIDE SEQUENCE [LARGE SCALE GENOMIC DNA]</scope>
    <source>
        <strain evidence="7 8">SEMIA 4060</strain>
    </source>
</reference>
<sequence>MPIKTAAIIGAGIAGLTAALALARHGIRSEIFEQAEALTEVGAGLQISPNASRILDTLGVLDALRSVWLEPDEVRLVSGSSLRPVASVPCGKFALERWGAPYGTAHRATLQKALLDAVTANALCTLHLGRRIDIKDKRALEEIAGSELDLIIGADGVWSKTHAMVPGAPAPLFSGNIAWRFSVAEATAPSLLNKSSVTAFLGSSSHLVCYPIRENAAFNIVAIVSGSGSSRDWSTSGNKAQREQMLRGFSGWNSEILRMLEAREQATFWPLYEMKAGRWHNGSDTVLIGDAAHAMMPFAAQGAAMAIEDAFELAGMLATRSPAEALNLFEKHRTPRIARLRQRAAFNQFAYHARGPIRLARDLVLSLRPPQSLAADMDWIYSYRAGASPV</sequence>
<dbReference type="PRINTS" id="PR00420">
    <property type="entry name" value="RNGMNOXGNASE"/>
</dbReference>
<name>A0A7X0MEJ8_9HYPH</name>
<dbReference type="PANTHER" id="PTHR13789">
    <property type="entry name" value="MONOOXYGENASE"/>
    <property type="match status" value="1"/>
</dbReference>
<comment type="caution">
    <text evidence="7">The sequence shown here is derived from an EMBL/GenBank/DDBJ whole genome shotgun (WGS) entry which is preliminary data.</text>
</comment>
<evidence type="ECO:0000256" key="5">
    <source>
        <dbReference type="ARBA" id="ARBA00023033"/>
    </source>
</evidence>
<dbReference type="SUPFAM" id="SSF54373">
    <property type="entry name" value="FAD-linked reductases, C-terminal domain"/>
    <property type="match status" value="1"/>
</dbReference>
<feature type="domain" description="FAD-binding" evidence="6">
    <location>
        <begin position="6"/>
        <end position="342"/>
    </location>
</feature>
<keyword evidence="2" id="KW-0285">Flavoprotein</keyword>
<evidence type="ECO:0000256" key="3">
    <source>
        <dbReference type="ARBA" id="ARBA00022827"/>
    </source>
</evidence>
<evidence type="ECO:0000256" key="4">
    <source>
        <dbReference type="ARBA" id="ARBA00023002"/>
    </source>
</evidence>
<dbReference type="PANTHER" id="PTHR13789:SF318">
    <property type="entry name" value="GERANYLGERANYL DIPHOSPHATE REDUCTASE"/>
    <property type="match status" value="1"/>
</dbReference>
<proteinExistence type="predicted"/>
<dbReference type="SUPFAM" id="SSF51905">
    <property type="entry name" value="FAD/NAD(P)-binding domain"/>
    <property type="match status" value="1"/>
</dbReference>
<accession>A0A7X0MEJ8</accession>
<evidence type="ECO:0000256" key="2">
    <source>
        <dbReference type="ARBA" id="ARBA00022630"/>
    </source>
</evidence>
<organism evidence="7 8">
    <name type="scientific">Rhizobium lusitanum</name>
    <dbReference type="NCBI Taxonomy" id="293958"/>
    <lineage>
        <taxon>Bacteria</taxon>
        <taxon>Pseudomonadati</taxon>
        <taxon>Pseudomonadota</taxon>
        <taxon>Alphaproteobacteria</taxon>
        <taxon>Hyphomicrobiales</taxon>
        <taxon>Rhizobiaceae</taxon>
        <taxon>Rhizobium/Agrobacterium group</taxon>
        <taxon>Rhizobium</taxon>
    </lineage>
</organism>
<dbReference type="InterPro" id="IPR002938">
    <property type="entry name" value="FAD-bd"/>
</dbReference>
<keyword evidence="3" id="KW-0274">FAD</keyword>